<keyword evidence="2" id="KW-1133">Transmembrane helix</keyword>
<protein>
    <submittedName>
        <fullName evidence="4">PH domain-containing protein</fullName>
    </submittedName>
</protein>
<feature type="transmembrane region" description="Helical" evidence="2">
    <location>
        <begin position="29"/>
        <end position="46"/>
    </location>
</feature>
<dbReference type="OrthoDB" id="4337405at2"/>
<evidence type="ECO:0000259" key="3">
    <source>
        <dbReference type="Pfam" id="PF10756"/>
    </source>
</evidence>
<feature type="transmembrane region" description="Helical" evidence="2">
    <location>
        <begin position="195"/>
        <end position="216"/>
    </location>
</feature>
<name>A0A239F8B5_9ACTN</name>
<evidence type="ECO:0000256" key="2">
    <source>
        <dbReference type="SAM" id="Phobius"/>
    </source>
</evidence>
<keyword evidence="2" id="KW-0812">Transmembrane</keyword>
<keyword evidence="2" id="KW-0472">Membrane</keyword>
<dbReference type="InterPro" id="IPR019692">
    <property type="entry name" value="CFP-6_PH"/>
</dbReference>
<accession>A0A239F8B5</accession>
<organism evidence="4 5">
    <name type="scientific">Actinacidiphila glaucinigra</name>
    <dbReference type="NCBI Taxonomy" id="235986"/>
    <lineage>
        <taxon>Bacteria</taxon>
        <taxon>Bacillati</taxon>
        <taxon>Actinomycetota</taxon>
        <taxon>Actinomycetes</taxon>
        <taxon>Kitasatosporales</taxon>
        <taxon>Streptomycetaceae</taxon>
        <taxon>Actinacidiphila</taxon>
    </lineage>
</organism>
<evidence type="ECO:0000256" key="1">
    <source>
        <dbReference type="SAM" id="MobiDB-lite"/>
    </source>
</evidence>
<reference evidence="4 5" key="1">
    <citation type="submission" date="2017-06" db="EMBL/GenBank/DDBJ databases">
        <authorList>
            <person name="Kim H.J."/>
            <person name="Triplett B.A."/>
        </authorList>
    </citation>
    <scope>NUCLEOTIDE SEQUENCE [LARGE SCALE GENOMIC DNA]</scope>
    <source>
        <strain evidence="4 5">CGMCC 4.1858</strain>
    </source>
</reference>
<dbReference type="Pfam" id="PF10756">
    <property type="entry name" value="bPH_6"/>
    <property type="match status" value="1"/>
</dbReference>
<dbReference type="Proteomes" id="UP000198280">
    <property type="component" value="Unassembled WGS sequence"/>
</dbReference>
<dbReference type="RefSeq" id="WP_089224325.1">
    <property type="nucleotide sequence ID" value="NZ_FZOF01000006.1"/>
</dbReference>
<gene>
    <name evidence="4" type="ORF">SAMN05216252_106371</name>
</gene>
<evidence type="ECO:0000313" key="4">
    <source>
        <dbReference type="EMBL" id="SNS53159.1"/>
    </source>
</evidence>
<feature type="region of interest" description="Disordered" evidence="1">
    <location>
        <begin position="141"/>
        <end position="165"/>
    </location>
</feature>
<feature type="domain" description="Low molecular weight protein antigen 6 PH" evidence="3">
    <location>
        <begin position="77"/>
        <end position="149"/>
    </location>
</feature>
<feature type="transmembrane region" description="Helical" evidence="2">
    <location>
        <begin position="58"/>
        <end position="80"/>
    </location>
</feature>
<sequence>MTSSENPAPEPQPDPGQPKYAERSYRSSAGVAGGVIMLAITLWLGVDAIVRGTGNTPWLALALMLLIVPLVVAFTLRPVVRAGDDRLLVRNPFRTVTASWAAVEGLRSGYSTELFVEGKKYQVWAVPVSMRARKRAARAKTRAAAAGDPGATLASRPGAPETTRAWSDRVVDELRELAERHGGREGARSEVTVRWAYEVIAPAVAGAVVMIVLLAIG</sequence>
<dbReference type="AlphaFoldDB" id="A0A239F8B5"/>
<feature type="region of interest" description="Disordered" evidence="1">
    <location>
        <begin position="1"/>
        <end position="23"/>
    </location>
</feature>
<evidence type="ECO:0000313" key="5">
    <source>
        <dbReference type="Proteomes" id="UP000198280"/>
    </source>
</evidence>
<keyword evidence="5" id="KW-1185">Reference proteome</keyword>
<dbReference type="EMBL" id="FZOF01000006">
    <property type="protein sequence ID" value="SNS53159.1"/>
    <property type="molecule type" value="Genomic_DNA"/>
</dbReference>
<proteinExistence type="predicted"/>